<evidence type="ECO:0000256" key="2">
    <source>
        <dbReference type="ARBA" id="ARBA00022730"/>
    </source>
</evidence>
<evidence type="ECO:0000313" key="10">
    <source>
        <dbReference type="EMBL" id="MBO8468907.1"/>
    </source>
</evidence>
<dbReference type="Proteomes" id="UP000810292">
    <property type="component" value="Unassembled WGS sequence"/>
</dbReference>
<dbReference type="SUPFAM" id="SSF55653">
    <property type="entry name" value="Ribosomal protein L9 C-domain"/>
    <property type="match status" value="1"/>
</dbReference>
<accession>A0A9D9IAA3</accession>
<keyword evidence="4 7" id="KW-0689">Ribosomal protein</keyword>
<evidence type="ECO:0000256" key="1">
    <source>
        <dbReference type="ARBA" id="ARBA00010605"/>
    </source>
</evidence>
<organism evidence="10 11">
    <name type="scientific">Candidatus Ornithospirochaeta stercoravium</name>
    <dbReference type="NCBI Taxonomy" id="2840897"/>
    <lineage>
        <taxon>Bacteria</taxon>
        <taxon>Pseudomonadati</taxon>
        <taxon>Spirochaetota</taxon>
        <taxon>Spirochaetia</taxon>
        <taxon>Spirochaetales</taxon>
        <taxon>Spirochaetaceae</taxon>
        <taxon>Spirochaetaceae incertae sedis</taxon>
        <taxon>Candidatus Ornithospirochaeta</taxon>
    </lineage>
</organism>
<dbReference type="InterPro" id="IPR036791">
    <property type="entry name" value="Ribosomal_bL9_C_sf"/>
</dbReference>
<dbReference type="GO" id="GO:0003735">
    <property type="term" value="F:structural constituent of ribosome"/>
    <property type="evidence" value="ECO:0007669"/>
    <property type="project" value="InterPro"/>
</dbReference>
<keyword evidence="2 7" id="KW-0699">rRNA-binding</keyword>
<evidence type="ECO:0000256" key="6">
    <source>
        <dbReference type="ARBA" id="ARBA00035292"/>
    </source>
</evidence>
<dbReference type="NCBIfam" id="TIGR00158">
    <property type="entry name" value="L9"/>
    <property type="match status" value="1"/>
</dbReference>
<reference evidence="10" key="2">
    <citation type="journal article" date="2021" name="PeerJ">
        <title>Extensive microbial diversity within the chicken gut microbiome revealed by metagenomics and culture.</title>
        <authorList>
            <person name="Gilroy R."/>
            <person name="Ravi A."/>
            <person name="Getino M."/>
            <person name="Pursley I."/>
            <person name="Horton D.L."/>
            <person name="Alikhan N.F."/>
            <person name="Baker D."/>
            <person name="Gharbi K."/>
            <person name="Hall N."/>
            <person name="Watson M."/>
            <person name="Adriaenssens E.M."/>
            <person name="Foster-Nyarko E."/>
            <person name="Jarju S."/>
            <person name="Secka A."/>
            <person name="Antonio M."/>
            <person name="Oren A."/>
            <person name="Chaudhuri R.R."/>
            <person name="La Ragione R."/>
            <person name="Hildebrand F."/>
            <person name="Pallen M.J."/>
        </authorList>
    </citation>
    <scope>NUCLEOTIDE SEQUENCE</scope>
    <source>
        <strain evidence="10">14700</strain>
    </source>
</reference>
<dbReference type="GO" id="GO:0006412">
    <property type="term" value="P:translation"/>
    <property type="evidence" value="ECO:0007669"/>
    <property type="project" value="UniProtKB-UniRule"/>
</dbReference>
<evidence type="ECO:0000256" key="3">
    <source>
        <dbReference type="ARBA" id="ARBA00022884"/>
    </source>
</evidence>
<proteinExistence type="inferred from homology"/>
<evidence type="ECO:0000256" key="5">
    <source>
        <dbReference type="ARBA" id="ARBA00023274"/>
    </source>
</evidence>
<dbReference type="GO" id="GO:1990904">
    <property type="term" value="C:ribonucleoprotein complex"/>
    <property type="evidence" value="ECO:0007669"/>
    <property type="project" value="UniProtKB-KW"/>
</dbReference>
<keyword evidence="3 7" id="KW-0694">RNA-binding</keyword>
<evidence type="ECO:0000256" key="8">
    <source>
        <dbReference type="SAM" id="MobiDB-lite"/>
    </source>
</evidence>
<dbReference type="SUPFAM" id="SSF55658">
    <property type="entry name" value="L9 N-domain-like"/>
    <property type="match status" value="1"/>
</dbReference>
<dbReference type="InterPro" id="IPR000244">
    <property type="entry name" value="Ribosomal_bL9"/>
</dbReference>
<evidence type="ECO:0000256" key="4">
    <source>
        <dbReference type="ARBA" id="ARBA00022980"/>
    </source>
</evidence>
<dbReference type="InterPro" id="IPR009027">
    <property type="entry name" value="Ribosomal_bL9/RNase_H1_N"/>
</dbReference>
<dbReference type="GO" id="GO:0019843">
    <property type="term" value="F:rRNA binding"/>
    <property type="evidence" value="ECO:0007669"/>
    <property type="project" value="UniProtKB-UniRule"/>
</dbReference>
<dbReference type="Gene3D" id="3.10.430.100">
    <property type="entry name" value="Ribosomal protein L9, C-terminal domain"/>
    <property type="match status" value="1"/>
</dbReference>
<feature type="compositionally biased region" description="Basic and acidic residues" evidence="8">
    <location>
        <begin position="156"/>
        <end position="174"/>
    </location>
</feature>
<comment type="function">
    <text evidence="7">Binds to the 23S rRNA.</text>
</comment>
<dbReference type="EMBL" id="JADIMF010000061">
    <property type="protein sequence ID" value="MBO8468907.1"/>
    <property type="molecule type" value="Genomic_DNA"/>
</dbReference>
<reference evidence="10" key="1">
    <citation type="submission" date="2020-10" db="EMBL/GenBank/DDBJ databases">
        <authorList>
            <person name="Gilroy R."/>
        </authorList>
    </citation>
    <scope>NUCLEOTIDE SEQUENCE</scope>
    <source>
        <strain evidence="10">14700</strain>
    </source>
</reference>
<dbReference type="InterPro" id="IPR020594">
    <property type="entry name" value="Ribosomal_bL9_bac/chp"/>
</dbReference>
<dbReference type="InterPro" id="IPR020070">
    <property type="entry name" value="Ribosomal_bL9_N"/>
</dbReference>
<comment type="similarity">
    <text evidence="1 7">Belongs to the bacterial ribosomal protein bL9 family.</text>
</comment>
<protein>
    <recommendedName>
        <fullName evidence="6 7">Large ribosomal subunit protein bL9</fullName>
    </recommendedName>
</protein>
<evidence type="ECO:0000256" key="7">
    <source>
        <dbReference type="HAMAP-Rule" id="MF_00503"/>
    </source>
</evidence>
<gene>
    <name evidence="7" type="primary">rplI</name>
    <name evidence="10" type="ORF">IAA72_03885</name>
</gene>
<dbReference type="Pfam" id="PF01281">
    <property type="entry name" value="Ribosomal_L9_N"/>
    <property type="match status" value="1"/>
</dbReference>
<feature type="compositionally biased region" description="Acidic residues" evidence="8">
    <location>
        <begin position="183"/>
        <end position="203"/>
    </location>
</feature>
<keyword evidence="5 7" id="KW-0687">Ribonucleoprotein</keyword>
<dbReference type="InterPro" id="IPR020069">
    <property type="entry name" value="Ribosomal_bL9_C"/>
</dbReference>
<dbReference type="PROSITE" id="PS00651">
    <property type="entry name" value="RIBOSOMAL_L9"/>
    <property type="match status" value="1"/>
</dbReference>
<evidence type="ECO:0000313" key="11">
    <source>
        <dbReference type="Proteomes" id="UP000810292"/>
    </source>
</evidence>
<comment type="caution">
    <text evidence="10">The sequence shown here is derived from an EMBL/GenBank/DDBJ whole genome shotgun (WGS) entry which is preliminary data.</text>
</comment>
<dbReference type="GO" id="GO:0005840">
    <property type="term" value="C:ribosome"/>
    <property type="evidence" value="ECO:0007669"/>
    <property type="project" value="UniProtKB-KW"/>
</dbReference>
<dbReference type="AlphaFoldDB" id="A0A9D9IAA3"/>
<dbReference type="Pfam" id="PF03948">
    <property type="entry name" value="Ribosomal_L9_C"/>
    <property type="match status" value="1"/>
</dbReference>
<dbReference type="HAMAP" id="MF_00503">
    <property type="entry name" value="Ribosomal_bL9"/>
    <property type="match status" value="1"/>
</dbReference>
<name>A0A9D9IAA3_9SPIO</name>
<dbReference type="InterPro" id="IPR036935">
    <property type="entry name" value="Ribosomal_bL9_N_sf"/>
</dbReference>
<dbReference type="PANTHER" id="PTHR21368">
    <property type="entry name" value="50S RIBOSOMAL PROTEIN L9"/>
    <property type="match status" value="1"/>
</dbReference>
<dbReference type="Gene3D" id="3.40.5.10">
    <property type="entry name" value="Ribosomal protein L9, N-terminal domain"/>
    <property type="match status" value="1"/>
</dbReference>
<feature type="region of interest" description="Disordered" evidence="8">
    <location>
        <begin position="156"/>
        <end position="203"/>
    </location>
</feature>
<sequence length="203" mass="21614">MKIILNQDVVHLGEEGDVVEVKDGYARNYLLPTKTAVIYNKANAALFKSRAAAIEKRKAEKRAASASLKERLDGVSLAITVPAGESGKLFGSVTSSMVQAELAKLGFDIEKKKIEVATHAIKMTGTYSITVHLYENDLSHIKLVVMSEAEKLAAEKAEAEAKAKAEAEAAKAAEEAAAAAAEETAEEAPAEEPAQEETASEEN</sequence>
<evidence type="ECO:0000259" key="9">
    <source>
        <dbReference type="PROSITE" id="PS00651"/>
    </source>
</evidence>
<feature type="domain" description="Ribosomal protein L9" evidence="9">
    <location>
        <begin position="13"/>
        <end position="40"/>
    </location>
</feature>